<evidence type="ECO:0000313" key="3">
    <source>
        <dbReference type="EMBL" id="AFM27356.1"/>
    </source>
</evidence>
<evidence type="ECO:0000256" key="2">
    <source>
        <dbReference type="SAM" id="SignalP"/>
    </source>
</evidence>
<feature type="compositionally biased region" description="Basic and acidic residues" evidence="1">
    <location>
        <begin position="247"/>
        <end position="259"/>
    </location>
</feature>
<dbReference type="RefSeq" id="WP_014812464.1">
    <property type="nucleotide sequence ID" value="NC_018025.1"/>
</dbReference>
<dbReference type="HOGENOM" id="CLU_828278_0_0_7"/>
<name>I4CCR5_DESTA</name>
<feature type="signal peptide" evidence="2">
    <location>
        <begin position="1"/>
        <end position="23"/>
    </location>
</feature>
<dbReference type="PATRIC" id="fig|706587.4.peg.5362"/>
<keyword evidence="4" id="KW-1185">Reference proteome</keyword>
<feature type="compositionally biased region" description="Low complexity" evidence="1">
    <location>
        <begin position="317"/>
        <end position="326"/>
    </location>
</feature>
<reference evidence="4" key="1">
    <citation type="submission" date="2012-06" db="EMBL/GenBank/DDBJ databases">
        <title>Complete sequence of chromosome of Desulfomonile tiedjei DSM 6799.</title>
        <authorList>
            <person name="Lucas S."/>
            <person name="Copeland A."/>
            <person name="Lapidus A."/>
            <person name="Glavina del Rio T."/>
            <person name="Dalin E."/>
            <person name="Tice H."/>
            <person name="Bruce D."/>
            <person name="Goodwin L."/>
            <person name="Pitluck S."/>
            <person name="Peters L."/>
            <person name="Ovchinnikova G."/>
            <person name="Zeytun A."/>
            <person name="Lu M."/>
            <person name="Kyrpides N."/>
            <person name="Mavromatis K."/>
            <person name="Ivanova N."/>
            <person name="Brettin T."/>
            <person name="Detter J.C."/>
            <person name="Han C."/>
            <person name="Larimer F."/>
            <person name="Land M."/>
            <person name="Hauser L."/>
            <person name="Markowitz V."/>
            <person name="Cheng J.-F."/>
            <person name="Hugenholtz P."/>
            <person name="Woyke T."/>
            <person name="Wu D."/>
            <person name="Spring S."/>
            <person name="Schroeder M."/>
            <person name="Brambilla E."/>
            <person name="Klenk H.-P."/>
            <person name="Eisen J.A."/>
        </authorList>
    </citation>
    <scope>NUCLEOTIDE SEQUENCE [LARGE SCALE GENOMIC DNA]</scope>
    <source>
        <strain evidence="4">ATCC 49306 / DSM 6799 / DCB-1</strain>
    </source>
</reference>
<dbReference type="KEGG" id="dti:Desti_4736"/>
<gene>
    <name evidence="3" type="ordered locus">Desti_4736</name>
</gene>
<dbReference type="AlphaFoldDB" id="I4CCR5"/>
<proteinExistence type="predicted"/>
<evidence type="ECO:0000313" key="4">
    <source>
        <dbReference type="Proteomes" id="UP000006055"/>
    </source>
</evidence>
<feature type="compositionally biased region" description="Polar residues" evidence="1">
    <location>
        <begin position="307"/>
        <end position="316"/>
    </location>
</feature>
<accession>I4CCR5</accession>
<feature type="chain" id="PRO_5003687267" description="Translation initiation factor IF-2" evidence="2">
    <location>
        <begin position="24"/>
        <end position="335"/>
    </location>
</feature>
<evidence type="ECO:0000256" key="1">
    <source>
        <dbReference type="SAM" id="MobiDB-lite"/>
    </source>
</evidence>
<feature type="region of interest" description="Disordered" evidence="1">
    <location>
        <begin position="183"/>
        <end position="335"/>
    </location>
</feature>
<feature type="compositionally biased region" description="Low complexity" evidence="1">
    <location>
        <begin position="194"/>
        <end position="205"/>
    </location>
</feature>
<keyword evidence="2" id="KW-0732">Signal</keyword>
<dbReference type="EMBL" id="CP003360">
    <property type="protein sequence ID" value="AFM27356.1"/>
    <property type="molecule type" value="Genomic_DNA"/>
</dbReference>
<protein>
    <recommendedName>
        <fullName evidence="5">Translation initiation factor IF-2</fullName>
    </recommendedName>
</protein>
<organism evidence="3 4">
    <name type="scientific">Desulfomonile tiedjei (strain ATCC 49306 / DSM 6799 / DCB-1)</name>
    <dbReference type="NCBI Taxonomy" id="706587"/>
    <lineage>
        <taxon>Bacteria</taxon>
        <taxon>Pseudomonadati</taxon>
        <taxon>Thermodesulfobacteriota</taxon>
        <taxon>Desulfomonilia</taxon>
        <taxon>Desulfomonilales</taxon>
        <taxon>Desulfomonilaceae</taxon>
        <taxon>Desulfomonile</taxon>
    </lineage>
</organism>
<sequence length="335" mass="36645">MKGLVIALSIAVLLAGFTGSAIGQGYYGTSYPGQGYNPQAAYGQYGQTQPSYGQYGQQYGQQQYGQYGQYGQEYGQQQYLTPQQQQYYGQQYGQQYGQPANQNQAAYQNYGQYGAYPDYSSYGSAVPRPGVQGRPGARRGRAEAVQYGTPEVNSRQYTTSARPSITPSDNELVKSEIYWDGSESYPEETRTQQAAPAPAPRAAAPMNPGVQEERRAPNGGQSMAIQTPKRVKRNIVRQSPEATPPPPERRGIKWGKEESSANLRSGNAPAERPAMKWGKQDAPEETPAMKWGKQEKPASIGAEPGSFQGSSTRPTISSQAESESQSGQKKFQWGR</sequence>
<evidence type="ECO:0008006" key="5">
    <source>
        <dbReference type="Google" id="ProtNLM"/>
    </source>
</evidence>
<dbReference type="Proteomes" id="UP000006055">
    <property type="component" value="Chromosome"/>
</dbReference>